<protein>
    <submittedName>
        <fullName evidence="1">Uncharacterized protein</fullName>
    </submittedName>
</protein>
<accession>A0A250JA12</accession>
<organism evidence="1 2">
    <name type="scientific">Cystobacter fuscus</name>
    <dbReference type="NCBI Taxonomy" id="43"/>
    <lineage>
        <taxon>Bacteria</taxon>
        <taxon>Pseudomonadati</taxon>
        <taxon>Myxococcota</taxon>
        <taxon>Myxococcia</taxon>
        <taxon>Myxococcales</taxon>
        <taxon>Cystobacterineae</taxon>
        <taxon>Archangiaceae</taxon>
        <taxon>Cystobacter</taxon>
    </lineage>
</organism>
<proteinExistence type="predicted"/>
<dbReference type="Proteomes" id="UP000217257">
    <property type="component" value="Chromosome"/>
</dbReference>
<evidence type="ECO:0000313" key="1">
    <source>
        <dbReference type="EMBL" id="ATB40413.1"/>
    </source>
</evidence>
<dbReference type="EMBL" id="CP022098">
    <property type="protein sequence ID" value="ATB40413.1"/>
    <property type="molecule type" value="Genomic_DNA"/>
</dbReference>
<reference evidence="1 2" key="1">
    <citation type="submission" date="2017-06" db="EMBL/GenBank/DDBJ databases">
        <title>Sequencing and comparative analysis of myxobacterial genomes.</title>
        <authorList>
            <person name="Rupp O."/>
            <person name="Goesmann A."/>
            <person name="Sogaard-Andersen L."/>
        </authorList>
    </citation>
    <scope>NUCLEOTIDE SEQUENCE [LARGE SCALE GENOMIC DNA]</scope>
    <source>
        <strain evidence="1 2">DSM 52655</strain>
    </source>
</reference>
<dbReference type="AlphaFoldDB" id="A0A250JA12"/>
<dbReference type="KEGG" id="cfus:CYFUS_005862"/>
<name>A0A250JA12_9BACT</name>
<sequence length="41" mass="5103">MLVGNRVWLPFVRARNYMRSRQSLLDYSLTYLYRMAERYRG</sequence>
<gene>
    <name evidence="1" type="ORF">CYFUS_005862</name>
</gene>
<evidence type="ECO:0000313" key="2">
    <source>
        <dbReference type="Proteomes" id="UP000217257"/>
    </source>
</evidence>